<evidence type="ECO:0000313" key="1">
    <source>
        <dbReference type="EMBL" id="KRX49843.1"/>
    </source>
</evidence>
<accession>A0A0V0UGM3</accession>
<dbReference type="PROSITE" id="PS51257">
    <property type="entry name" value="PROKAR_LIPOPROTEIN"/>
    <property type="match status" value="1"/>
</dbReference>
<dbReference type="EMBL" id="JYDJ01000012">
    <property type="protein sequence ID" value="KRX49843.1"/>
    <property type="molecule type" value="Genomic_DNA"/>
</dbReference>
<organism evidence="1 2">
    <name type="scientific">Trichinella murrelli</name>
    <dbReference type="NCBI Taxonomy" id="144512"/>
    <lineage>
        <taxon>Eukaryota</taxon>
        <taxon>Metazoa</taxon>
        <taxon>Ecdysozoa</taxon>
        <taxon>Nematoda</taxon>
        <taxon>Enoplea</taxon>
        <taxon>Dorylaimia</taxon>
        <taxon>Trichinellida</taxon>
        <taxon>Trichinellidae</taxon>
        <taxon>Trichinella</taxon>
    </lineage>
</organism>
<reference evidence="1 2" key="1">
    <citation type="submission" date="2015-01" db="EMBL/GenBank/DDBJ databases">
        <title>Evolution of Trichinella species and genotypes.</title>
        <authorList>
            <person name="Korhonen P.K."/>
            <person name="Edoardo P."/>
            <person name="Giuseppe L.R."/>
            <person name="Gasser R.B."/>
        </authorList>
    </citation>
    <scope>NUCLEOTIDE SEQUENCE [LARGE SCALE GENOMIC DNA]</scope>
    <source>
        <strain evidence="1">ISS417</strain>
    </source>
</reference>
<protein>
    <submittedName>
        <fullName evidence="1">Uncharacterized protein</fullName>
    </submittedName>
</protein>
<proteinExistence type="predicted"/>
<gene>
    <name evidence="1" type="ORF">T05_6726</name>
</gene>
<dbReference type="Proteomes" id="UP000055048">
    <property type="component" value="Unassembled WGS sequence"/>
</dbReference>
<name>A0A0V0UGM3_9BILA</name>
<dbReference type="AlphaFoldDB" id="A0A0V0UGM3"/>
<sequence length="73" mass="8317">MKKLISIPSSFLRSKNAKLAIMNYGSFACNFRLFPLAHTDTTVHATVDDQEQNNSFIPMHVQFVLVRVGLCFR</sequence>
<evidence type="ECO:0000313" key="2">
    <source>
        <dbReference type="Proteomes" id="UP000055048"/>
    </source>
</evidence>
<keyword evidence="2" id="KW-1185">Reference proteome</keyword>
<comment type="caution">
    <text evidence="1">The sequence shown here is derived from an EMBL/GenBank/DDBJ whole genome shotgun (WGS) entry which is preliminary data.</text>
</comment>